<gene>
    <name evidence="1" type="ORF">ACFPM7_24795</name>
</gene>
<evidence type="ECO:0000313" key="1">
    <source>
        <dbReference type="EMBL" id="MFC5290284.1"/>
    </source>
</evidence>
<name>A0ABW0EVU7_9PSEU</name>
<proteinExistence type="predicted"/>
<dbReference type="EMBL" id="JBHSKF010000015">
    <property type="protein sequence ID" value="MFC5290284.1"/>
    <property type="molecule type" value="Genomic_DNA"/>
</dbReference>
<organism evidence="1 2">
    <name type="scientific">Actinokineospora guangxiensis</name>
    <dbReference type="NCBI Taxonomy" id="1490288"/>
    <lineage>
        <taxon>Bacteria</taxon>
        <taxon>Bacillati</taxon>
        <taxon>Actinomycetota</taxon>
        <taxon>Actinomycetes</taxon>
        <taxon>Pseudonocardiales</taxon>
        <taxon>Pseudonocardiaceae</taxon>
        <taxon>Actinokineospora</taxon>
    </lineage>
</organism>
<keyword evidence="2" id="KW-1185">Reference proteome</keyword>
<reference evidence="2" key="1">
    <citation type="journal article" date="2019" name="Int. J. Syst. Evol. Microbiol.">
        <title>The Global Catalogue of Microorganisms (GCM) 10K type strain sequencing project: providing services to taxonomists for standard genome sequencing and annotation.</title>
        <authorList>
            <consortium name="The Broad Institute Genomics Platform"/>
            <consortium name="The Broad Institute Genome Sequencing Center for Infectious Disease"/>
            <person name="Wu L."/>
            <person name="Ma J."/>
        </authorList>
    </citation>
    <scope>NUCLEOTIDE SEQUENCE [LARGE SCALE GENOMIC DNA]</scope>
    <source>
        <strain evidence="2">CCUG 59778</strain>
    </source>
</reference>
<protein>
    <submittedName>
        <fullName evidence="1">Uncharacterized protein</fullName>
    </submittedName>
</protein>
<dbReference type="RefSeq" id="WP_378250169.1">
    <property type="nucleotide sequence ID" value="NZ_JBHSKF010000015.1"/>
</dbReference>
<accession>A0ABW0EVU7</accession>
<sequence length="124" mass="13480">MQAPSESRTQRTLQHLRIAKSLPDAVTRSHLADDRVVGWYGDSGVVIDGEIADQQVPRALAARFGTDSDPAEFWVRWTQAECAAKLADVPIALWITRNGLTAASHDVITLRLDDVVVSVGFPGS</sequence>
<dbReference type="Proteomes" id="UP001596157">
    <property type="component" value="Unassembled WGS sequence"/>
</dbReference>
<comment type="caution">
    <text evidence="1">The sequence shown here is derived from an EMBL/GenBank/DDBJ whole genome shotgun (WGS) entry which is preliminary data.</text>
</comment>
<evidence type="ECO:0000313" key="2">
    <source>
        <dbReference type="Proteomes" id="UP001596157"/>
    </source>
</evidence>